<dbReference type="Proteomes" id="UP001152531">
    <property type="component" value="Unassembled WGS sequence"/>
</dbReference>
<keyword evidence="2" id="KW-1185">Reference proteome</keyword>
<name>A0ACA9YEW9_9ASCO</name>
<protein>
    <submittedName>
        <fullName evidence="1">AP-2 complex subunit mu</fullName>
    </submittedName>
</protein>
<gene>
    <name evidence="1" type="ORF">CLIB1444_17S01134</name>
</gene>
<proteinExistence type="predicted"/>
<evidence type="ECO:0000313" key="1">
    <source>
        <dbReference type="EMBL" id="CAH6723628.1"/>
    </source>
</evidence>
<reference evidence="1" key="1">
    <citation type="submission" date="2022-06" db="EMBL/GenBank/DDBJ databases">
        <authorList>
            <person name="Legras J.-L."/>
            <person name="Devillers H."/>
            <person name="Grondin C."/>
        </authorList>
    </citation>
    <scope>NUCLEOTIDE SEQUENCE</scope>
    <source>
        <strain evidence="1">CLIB 1444</strain>
    </source>
</reference>
<organism evidence="1 2">
    <name type="scientific">[Candida] jaroonii</name>
    <dbReference type="NCBI Taxonomy" id="467808"/>
    <lineage>
        <taxon>Eukaryota</taxon>
        <taxon>Fungi</taxon>
        <taxon>Dikarya</taxon>
        <taxon>Ascomycota</taxon>
        <taxon>Saccharomycotina</taxon>
        <taxon>Pichiomycetes</taxon>
        <taxon>Debaryomycetaceae</taxon>
        <taxon>Yamadazyma</taxon>
    </lineage>
</organism>
<comment type="caution">
    <text evidence="1">The sequence shown here is derived from an EMBL/GenBank/DDBJ whole genome shotgun (WGS) entry which is preliminary data.</text>
</comment>
<evidence type="ECO:0000313" key="2">
    <source>
        <dbReference type="Proteomes" id="UP001152531"/>
    </source>
</evidence>
<dbReference type="EMBL" id="CALSDN010000017">
    <property type="protein sequence ID" value="CAH6723628.1"/>
    <property type="molecule type" value="Genomic_DNA"/>
</dbReference>
<sequence>MISGLFIFDGKGDVLMSKIYKEGIKRNVSDVFRIQVINSNNKLGNSKEVRSPILTLGSTSFVYIKSGKLWIVAVTRSNQDCSTILEFIYKFENILKMMVAEINDENIINNFFQIYQILDEIVQFGYPINLEPGYIKSILPNATIGETKLIRRKSNGSSYVLNHNNKSNEILNKALSTITWRPQGIKYRRNEIFLNVEEKINVLTNEQSEILRSYVDGKIMMKTHLSGMPECKFGLNNDDLVLNGLPGKENDGNSDSVVLEDCKFHQCVELDKFTEQRVIQFIPPDGEFQLMSYNCRSSINLPFKVTAQVQQFGSRKVQYKLSIKSLFPSKTSSTNVQIKIPTPNGVLKHYASTTHGKTKFHPEDNVLVWKFNKMFGDNEYVLTAEVELTELEGNRLINWSRPPIKLDFVIDMFSCSGLSVNYLRIDKANYKTVKWVKYSTQSGSYDIRY</sequence>
<accession>A0ACA9YEW9</accession>